<evidence type="ECO:0000259" key="9">
    <source>
        <dbReference type="PROSITE" id="PS50850"/>
    </source>
</evidence>
<dbReference type="Pfam" id="PF00083">
    <property type="entry name" value="Sugar_tr"/>
    <property type="match status" value="1"/>
</dbReference>
<protein>
    <recommendedName>
        <fullName evidence="9">Major facilitator superfamily (MFS) profile domain-containing protein</fullName>
    </recommendedName>
</protein>
<feature type="transmembrane region" description="Helical" evidence="8">
    <location>
        <begin position="266"/>
        <end position="286"/>
    </location>
</feature>
<reference evidence="10 11" key="1">
    <citation type="submission" date="2020-02" db="EMBL/GenBank/DDBJ databases">
        <authorList>
            <person name="Ferguson B K."/>
        </authorList>
    </citation>
    <scope>NUCLEOTIDE SEQUENCE [LARGE SCALE GENOMIC DNA]</scope>
</reference>
<dbReference type="FunFam" id="1.20.1250.20:FF:000218">
    <property type="entry name" value="facilitated trehalose transporter Tret1"/>
    <property type="match status" value="1"/>
</dbReference>
<gene>
    <name evidence="10" type="ORF">NTEN_LOCUS9640</name>
</gene>
<feature type="transmembrane region" description="Helical" evidence="8">
    <location>
        <begin position="83"/>
        <end position="105"/>
    </location>
</feature>
<evidence type="ECO:0000256" key="4">
    <source>
        <dbReference type="ARBA" id="ARBA00022597"/>
    </source>
</evidence>
<evidence type="ECO:0000256" key="2">
    <source>
        <dbReference type="ARBA" id="ARBA00022448"/>
    </source>
</evidence>
<dbReference type="EMBL" id="CADCXU010014596">
    <property type="protein sequence ID" value="CAB0004163.1"/>
    <property type="molecule type" value="Genomic_DNA"/>
</dbReference>
<feature type="transmembrane region" description="Helical" evidence="8">
    <location>
        <begin position="227"/>
        <end position="254"/>
    </location>
</feature>
<feature type="transmembrane region" description="Helical" evidence="8">
    <location>
        <begin position="293"/>
        <end position="315"/>
    </location>
</feature>
<keyword evidence="5 8" id="KW-0812">Transmembrane</keyword>
<evidence type="ECO:0000256" key="1">
    <source>
        <dbReference type="ARBA" id="ARBA00004651"/>
    </source>
</evidence>
<dbReference type="Proteomes" id="UP000479000">
    <property type="component" value="Unassembled WGS sequence"/>
</dbReference>
<dbReference type="PANTHER" id="PTHR48021:SF1">
    <property type="entry name" value="GH07001P-RELATED"/>
    <property type="match status" value="1"/>
</dbReference>
<dbReference type="Gene3D" id="1.20.1250.20">
    <property type="entry name" value="MFS general substrate transporter like domains"/>
    <property type="match status" value="1"/>
</dbReference>
<dbReference type="SUPFAM" id="SSF103473">
    <property type="entry name" value="MFS general substrate transporter"/>
    <property type="match status" value="1"/>
</dbReference>
<evidence type="ECO:0000256" key="3">
    <source>
        <dbReference type="ARBA" id="ARBA00022475"/>
    </source>
</evidence>
<feature type="transmembrane region" description="Helical" evidence="8">
    <location>
        <begin position="327"/>
        <end position="350"/>
    </location>
</feature>
<evidence type="ECO:0000256" key="8">
    <source>
        <dbReference type="SAM" id="Phobius"/>
    </source>
</evidence>
<name>A0A6H5GLA3_9HEMI</name>
<keyword evidence="2" id="KW-0813">Transport</keyword>
<keyword evidence="7 8" id="KW-0472">Membrane</keyword>
<dbReference type="InterPro" id="IPR036259">
    <property type="entry name" value="MFS_trans_sf"/>
</dbReference>
<evidence type="ECO:0000256" key="5">
    <source>
        <dbReference type="ARBA" id="ARBA00022692"/>
    </source>
</evidence>
<dbReference type="PRINTS" id="PR00171">
    <property type="entry name" value="SUGRTRNSPORT"/>
</dbReference>
<keyword evidence="6 8" id="KW-1133">Transmembrane helix</keyword>
<keyword evidence="3" id="KW-1003">Cell membrane</keyword>
<evidence type="ECO:0000313" key="10">
    <source>
        <dbReference type="EMBL" id="CAB0004163.1"/>
    </source>
</evidence>
<dbReference type="PROSITE" id="PS00217">
    <property type="entry name" value="SUGAR_TRANSPORT_2"/>
    <property type="match status" value="1"/>
</dbReference>
<dbReference type="InterPro" id="IPR005829">
    <property type="entry name" value="Sugar_transporter_CS"/>
</dbReference>
<dbReference type="InterPro" id="IPR050549">
    <property type="entry name" value="MFS_Trehalose_Transporter"/>
</dbReference>
<dbReference type="PANTHER" id="PTHR48021">
    <property type="match status" value="1"/>
</dbReference>
<comment type="subcellular location">
    <subcellularLocation>
        <location evidence="1">Cell membrane</location>
        <topology evidence="1">Multi-pass membrane protein</topology>
    </subcellularLocation>
</comment>
<dbReference type="InterPro" id="IPR003663">
    <property type="entry name" value="Sugar/inositol_transpt"/>
</dbReference>
<dbReference type="InterPro" id="IPR005828">
    <property type="entry name" value="MFS_sugar_transport-like"/>
</dbReference>
<proteinExistence type="predicted"/>
<dbReference type="PROSITE" id="PS50850">
    <property type="entry name" value="MFS"/>
    <property type="match status" value="1"/>
</dbReference>
<evidence type="ECO:0000256" key="7">
    <source>
        <dbReference type="ARBA" id="ARBA00023136"/>
    </source>
</evidence>
<evidence type="ECO:0000256" key="6">
    <source>
        <dbReference type="ARBA" id="ARBA00022989"/>
    </source>
</evidence>
<feature type="domain" description="Major facilitator superfamily (MFS) profile" evidence="9">
    <location>
        <begin position="1"/>
        <end position="390"/>
    </location>
</feature>
<dbReference type="OrthoDB" id="6592426at2759"/>
<keyword evidence="4" id="KW-0762">Sugar transport</keyword>
<keyword evidence="11" id="KW-1185">Reference proteome</keyword>
<feature type="transmembrane region" description="Helical" evidence="8">
    <location>
        <begin position="117"/>
        <end position="135"/>
    </location>
</feature>
<feature type="transmembrane region" description="Helical" evidence="8">
    <location>
        <begin position="362"/>
        <end position="385"/>
    </location>
</feature>
<organism evidence="10 11">
    <name type="scientific">Nesidiocoris tenuis</name>
    <dbReference type="NCBI Taxonomy" id="355587"/>
    <lineage>
        <taxon>Eukaryota</taxon>
        <taxon>Metazoa</taxon>
        <taxon>Ecdysozoa</taxon>
        <taxon>Arthropoda</taxon>
        <taxon>Hexapoda</taxon>
        <taxon>Insecta</taxon>
        <taxon>Pterygota</taxon>
        <taxon>Neoptera</taxon>
        <taxon>Paraneoptera</taxon>
        <taxon>Hemiptera</taxon>
        <taxon>Heteroptera</taxon>
        <taxon>Panheteroptera</taxon>
        <taxon>Cimicomorpha</taxon>
        <taxon>Miridae</taxon>
        <taxon>Dicyphina</taxon>
        <taxon>Nesidiocoris</taxon>
    </lineage>
</organism>
<feature type="non-terminal residue" evidence="10">
    <location>
        <position position="390"/>
    </location>
</feature>
<accession>A0A6H5GLA3</accession>
<evidence type="ECO:0000313" key="11">
    <source>
        <dbReference type="Proteomes" id="UP000479000"/>
    </source>
</evidence>
<feature type="transmembrane region" description="Helical" evidence="8">
    <location>
        <begin position="141"/>
        <end position="162"/>
    </location>
</feature>
<dbReference type="GO" id="GO:0005886">
    <property type="term" value="C:plasma membrane"/>
    <property type="evidence" value="ECO:0007669"/>
    <property type="project" value="UniProtKB-SubCell"/>
</dbReference>
<dbReference type="InterPro" id="IPR020846">
    <property type="entry name" value="MFS_dom"/>
</dbReference>
<sequence length="390" mass="42468">MGASLGWPSPVLYEIRHTGKPINLTDTDTAVMVSMYHIGNVVMPLPSGLLIDYKGRKTGLLLMTVAPITSWILIYFVKHSAMLHVARLLAGFWSGIVLTAVPLYVGEIAEPKMRGALGSLGHIFINIGLLLVYISGSLMSYWNLAIMCGAISFVFVPILVMIPESPHWLIQKGASEKAAKNLLWLRGGNKASDVSEEIESLVAAVNWQAGRPKELKTLWKSRGNRKAVIIVEVLGICQRMAGISAVIAFTAITLPDQNIGMLTPDGCVAIIFGVGMLSMIGVIYYVDRFGRVPLLIISCTGCCISMLTACVWYALHNNTTDFRFPWIPFASLLSFNIFFNLGLGPIPGVIQGEIIPPNYKAFVSGWTAIILALASLITNAIYIYVAQKHG</sequence>
<dbReference type="AlphaFoldDB" id="A0A6H5GLA3"/>
<dbReference type="GO" id="GO:0022857">
    <property type="term" value="F:transmembrane transporter activity"/>
    <property type="evidence" value="ECO:0007669"/>
    <property type="project" value="InterPro"/>
</dbReference>
<feature type="transmembrane region" description="Helical" evidence="8">
    <location>
        <begin position="58"/>
        <end position="77"/>
    </location>
</feature>
<feature type="transmembrane region" description="Helical" evidence="8">
    <location>
        <begin position="30"/>
        <end position="51"/>
    </location>
</feature>